<keyword evidence="1" id="KW-1133">Transmembrane helix</keyword>
<feature type="transmembrane region" description="Helical" evidence="1">
    <location>
        <begin position="21"/>
        <end position="45"/>
    </location>
</feature>
<dbReference type="Proteomes" id="UP001139494">
    <property type="component" value="Unassembled WGS sequence"/>
</dbReference>
<reference evidence="2" key="1">
    <citation type="journal article" date="2023" name="Front. Microbiol.">
        <title>Genomic-based phylogenetic and metabolic analyses of the genus Natronomonas, and description of Natronomonas aquatica sp. nov.</title>
        <authorList>
            <person name="Garcia-Roldan A."/>
            <person name="Duran-Viseras A."/>
            <person name="de la Haba R.R."/>
            <person name="Corral P."/>
            <person name="Sanchez-Porro C."/>
            <person name="Ventosa A."/>
        </authorList>
    </citation>
    <scope>NUCLEOTIDE SEQUENCE</scope>
    <source>
        <strain evidence="2">F2-12</strain>
    </source>
</reference>
<keyword evidence="3" id="KW-1185">Reference proteome</keyword>
<dbReference type="RefSeq" id="WP_256030658.1">
    <property type="nucleotide sequence ID" value="NZ_JAHLKM010000030.1"/>
</dbReference>
<evidence type="ECO:0000313" key="3">
    <source>
        <dbReference type="Proteomes" id="UP001139494"/>
    </source>
</evidence>
<protein>
    <submittedName>
        <fullName evidence="2">Uncharacterized protein</fullName>
    </submittedName>
</protein>
<organism evidence="2 3">
    <name type="scientific">Natronomonas aquatica</name>
    <dbReference type="NCBI Taxonomy" id="2841590"/>
    <lineage>
        <taxon>Archaea</taxon>
        <taxon>Methanobacteriati</taxon>
        <taxon>Methanobacteriota</taxon>
        <taxon>Stenosarchaea group</taxon>
        <taxon>Halobacteria</taxon>
        <taxon>Halobacteriales</taxon>
        <taxon>Natronomonadaceae</taxon>
        <taxon>Natronomonas</taxon>
    </lineage>
</organism>
<evidence type="ECO:0000313" key="2">
    <source>
        <dbReference type="EMBL" id="MCQ4334597.1"/>
    </source>
</evidence>
<keyword evidence="1" id="KW-0472">Membrane</keyword>
<name>A0A9R1D7D4_9EURY</name>
<dbReference type="EMBL" id="JAHLKM010000030">
    <property type="protein sequence ID" value="MCQ4334597.1"/>
    <property type="molecule type" value="Genomic_DNA"/>
</dbReference>
<feature type="transmembrane region" description="Helical" evidence="1">
    <location>
        <begin position="102"/>
        <end position="124"/>
    </location>
</feature>
<proteinExistence type="predicted"/>
<evidence type="ECO:0000256" key="1">
    <source>
        <dbReference type="SAM" id="Phobius"/>
    </source>
</evidence>
<sequence>MSTLNQYKESLRSIDPRTAAIGWLSAIGAVFGVASLATLYAWFIILVNDVLVRTGVEFGPQAAAMNQALLMYPWVGLMGYAAANAASVFGDREYSGWRWAKAAIGAAVLVTAAYLYLIDFGVVAP</sequence>
<comment type="caution">
    <text evidence="2">The sequence shown here is derived from an EMBL/GenBank/DDBJ whole genome shotgun (WGS) entry which is preliminary data.</text>
</comment>
<gene>
    <name evidence="2" type="ORF">KM295_14150</name>
</gene>
<accession>A0A9R1D7D4</accession>
<feature type="transmembrane region" description="Helical" evidence="1">
    <location>
        <begin position="71"/>
        <end position="90"/>
    </location>
</feature>
<keyword evidence="1" id="KW-0812">Transmembrane</keyword>
<dbReference type="AlphaFoldDB" id="A0A9R1D7D4"/>